<gene>
    <name evidence="1" type="ORF">GALL_505110</name>
</gene>
<organism evidence="1">
    <name type="scientific">mine drainage metagenome</name>
    <dbReference type="NCBI Taxonomy" id="410659"/>
    <lineage>
        <taxon>unclassified sequences</taxon>
        <taxon>metagenomes</taxon>
        <taxon>ecological metagenomes</taxon>
    </lineage>
</organism>
<sequence length="172" mass="17720">MKDGGVAALRLDKVRPAALIPYDKVADKVLAGWKAAETAKELKARADQIVAAVKGGAPLAASGKPEVVAPLVRSGFVDGAPATLLPAVFNMKAVGDMDVLQDGQTTYVLQLGSIAPSPADSADVVKARTALQDQASQGLATDSFELFASALVADTKISLDDNVIKAVNSQLH</sequence>
<evidence type="ECO:0008006" key="2">
    <source>
        <dbReference type="Google" id="ProtNLM"/>
    </source>
</evidence>
<accession>A0A1J5PK23</accession>
<reference evidence="1" key="1">
    <citation type="submission" date="2016-10" db="EMBL/GenBank/DDBJ databases">
        <title>Sequence of Gallionella enrichment culture.</title>
        <authorList>
            <person name="Poehlein A."/>
            <person name="Muehling M."/>
            <person name="Daniel R."/>
        </authorList>
    </citation>
    <scope>NUCLEOTIDE SEQUENCE</scope>
</reference>
<dbReference type="AlphaFoldDB" id="A0A1J5PK23"/>
<comment type="caution">
    <text evidence="1">The sequence shown here is derived from an EMBL/GenBank/DDBJ whole genome shotgun (WGS) entry which is preliminary data.</text>
</comment>
<dbReference type="EMBL" id="MLJW01005626">
    <property type="protein sequence ID" value="OIQ67908.1"/>
    <property type="molecule type" value="Genomic_DNA"/>
</dbReference>
<evidence type="ECO:0000313" key="1">
    <source>
        <dbReference type="EMBL" id="OIQ67908.1"/>
    </source>
</evidence>
<proteinExistence type="predicted"/>
<name>A0A1J5PK23_9ZZZZ</name>
<protein>
    <recommendedName>
        <fullName evidence="2">Peptidylprolyl isomerase</fullName>
    </recommendedName>
</protein>